<sequence>MRKFCLFISVFFLLAVNSACTRSSGDMVKPGVSLPAVTDLALQKTDANTVKVTWKIPAAIPAEIQQPLSVYVEVNEVITTMKTVNAATVTLPNAATEYVFTLPKPASTYHFIVKLVGTTKTTNVNYSSNIYSLGQTVVYTK</sequence>
<keyword evidence="3" id="KW-1185">Reference proteome</keyword>
<dbReference type="Gene3D" id="2.60.40.10">
    <property type="entry name" value="Immunoglobulins"/>
    <property type="match status" value="1"/>
</dbReference>
<comment type="caution">
    <text evidence="2">The sequence shown here is derived from an EMBL/GenBank/DDBJ whole genome shotgun (WGS) entry which is preliminary data.</text>
</comment>
<dbReference type="EMBL" id="JAGTXB010000001">
    <property type="protein sequence ID" value="MBS0026316.1"/>
    <property type="molecule type" value="Genomic_DNA"/>
</dbReference>
<name>A0ABS5IU88_9BACT</name>
<dbReference type="Pfam" id="PF16303">
    <property type="entry name" value="DUF4945"/>
    <property type="match status" value="1"/>
</dbReference>
<feature type="chain" id="PRO_5046228957" evidence="1">
    <location>
        <begin position="22"/>
        <end position="141"/>
    </location>
</feature>
<protein>
    <submittedName>
        <fullName evidence="2">DUF4945 domain-containing protein</fullName>
    </submittedName>
</protein>
<proteinExistence type="predicted"/>
<dbReference type="InterPro" id="IPR013783">
    <property type="entry name" value="Ig-like_fold"/>
</dbReference>
<accession>A0ABS5IU88</accession>
<evidence type="ECO:0000313" key="3">
    <source>
        <dbReference type="Proteomes" id="UP000676386"/>
    </source>
</evidence>
<keyword evidence="1" id="KW-0732">Signal</keyword>
<gene>
    <name evidence="2" type="ORF">KE626_03225</name>
</gene>
<dbReference type="Proteomes" id="UP000676386">
    <property type="component" value="Unassembled WGS sequence"/>
</dbReference>
<reference evidence="2 3" key="1">
    <citation type="submission" date="2021-04" db="EMBL/GenBank/DDBJ databases">
        <title>Chitinophaga sp. nov., isolated from the rhizosphere soil.</title>
        <authorList>
            <person name="He S."/>
        </authorList>
    </citation>
    <scope>NUCLEOTIDE SEQUENCE [LARGE SCALE GENOMIC DNA]</scope>
    <source>
        <strain evidence="2 3">2R12</strain>
    </source>
</reference>
<feature type="signal peptide" evidence="1">
    <location>
        <begin position="1"/>
        <end position="21"/>
    </location>
</feature>
<evidence type="ECO:0000313" key="2">
    <source>
        <dbReference type="EMBL" id="MBS0026316.1"/>
    </source>
</evidence>
<organism evidence="2 3">
    <name type="scientific">Chitinophaga hostae</name>
    <dbReference type="NCBI Taxonomy" id="2831022"/>
    <lineage>
        <taxon>Bacteria</taxon>
        <taxon>Pseudomonadati</taxon>
        <taxon>Bacteroidota</taxon>
        <taxon>Chitinophagia</taxon>
        <taxon>Chitinophagales</taxon>
        <taxon>Chitinophagaceae</taxon>
        <taxon>Chitinophaga</taxon>
    </lineage>
</organism>
<dbReference type="RefSeq" id="WP_211971433.1">
    <property type="nucleotide sequence ID" value="NZ_CBFHAM010000005.1"/>
</dbReference>
<evidence type="ECO:0000256" key="1">
    <source>
        <dbReference type="SAM" id="SignalP"/>
    </source>
</evidence>
<dbReference type="InterPro" id="IPR032544">
    <property type="entry name" value="DUF4945"/>
</dbReference>